<feature type="region of interest" description="Disordered" evidence="1">
    <location>
        <begin position="64"/>
        <end position="83"/>
    </location>
</feature>
<proteinExistence type="predicted"/>
<sequence length="83" mass="9587">MKLPSFDRGLVRTVLFSVAVVAFIIGVYETLLTNDILRNYLFFMVSIICLLMYRRLKIDEQEATPVAPEPKRKIAKPKSKGRR</sequence>
<accession>A0A9X0L305</accession>
<gene>
    <name evidence="3" type="ORF">ASU33_01040</name>
</gene>
<comment type="caution">
    <text evidence="3">The sequence shown here is derived from an EMBL/GenBank/DDBJ whole genome shotgun (WGS) entry which is preliminary data.</text>
</comment>
<feature type="compositionally biased region" description="Basic residues" evidence="1">
    <location>
        <begin position="73"/>
        <end position="83"/>
    </location>
</feature>
<organism evidence="3 4">
    <name type="scientific">Solirubrum puertoriconensis</name>
    <dbReference type="NCBI Taxonomy" id="1751427"/>
    <lineage>
        <taxon>Bacteria</taxon>
        <taxon>Pseudomonadati</taxon>
        <taxon>Bacteroidota</taxon>
        <taxon>Cytophagia</taxon>
        <taxon>Cytophagales</taxon>
    </lineage>
</organism>
<reference evidence="3 4" key="1">
    <citation type="submission" date="2015-11" db="EMBL/GenBank/DDBJ databases">
        <title>Solirubrum puertoriconensis gen. nov. an environmental bacteria isolated in Puerto Rico.</title>
        <authorList>
            <person name="Cuebas-Irizarry M.F."/>
            <person name="Montalvo-Rodriguez R."/>
        </authorList>
    </citation>
    <scope>NUCLEOTIDE SEQUENCE [LARGE SCALE GENOMIC DNA]</scope>
    <source>
        <strain evidence="3 4">MC1A</strain>
    </source>
</reference>
<keyword evidence="2" id="KW-0472">Membrane</keyword>
<protein>
    <submittedName>
        <fullName evidence="3">Uncharacterized protein</fullName>
    </submittedName>
</protein>
<dbReference type="Proteomes" id="UP000054223">
    <property type="component" value="Unassembled WGS sequence"/>
</dbReference>
<evidence type="ECO:0000313" key="4">
    <source>
        <dbReference type="Proteomes" id="UP000054223"/>
    </source>
</evidence>
<keyword evidence="4" id="KW-1185">Reference proteome</keyword>
<keyword evidence="2" id="KW-0812">Transmembrane</keyword>
<dbReference type="RefSeq" id="WP_059071685.1">
    <property type="nucleotide sequence ID" value="NZ_LNAL01000008.1"/>
</dbReference>
<feature type="transmembrane region" description="Helical" evidence="2">
    <location>
        <begin position="37"/>
        <end position="53"/>
    </location>
</feature>
<dbReference type="AlphaFoldDB" id="A0A9X0L305"/>
<dbReference type="EMBL" id="LNAL01000008">
    <property type="protein sequence ID" value="KUG05990.1"/>
    <property type="molecule type" value="Genomic_DNA"/>
</dbReference>
<evidence type="ECO:0000313" key="3">
    <source>
        <dbReference type="EMBL" id="KUG05990.1"/>
    </source>
</evidence>
<keyword evidence="2" id="KW-1133">Transmembrane helix</keyword>
<name>A0A9X0L305_SOLP1</name>
<evidence type="ECO:0000256" key="2">
    <source>
        <dbReference type="SAM" id="Phobius"/>
    </source>
</evidence>
<feature type="transmembrane region" description="Helical" evidence="2">
    <location>
        <begin position="9"/>
        <end position="31"/>
    </location>
</feature>
<evidence type="ECO:0000256" key="1">
    <source>
        <dbReference type="SAM" id="MobiDB-lite"/>
    </source>
</evidence>
<dbReference type="OrthoDB" id="886983at2"/>